<feature type="region of interest" description="Disordered" evidence="1">
    <location>
        <begin position="98"/>
        <end position="123"/>
    </location>
</feature>
<keyword evidence="3" id="KW-1185">Reference proteome</keyword>
<evidence type="ECO:0000256" key="1">
    <source>
        <dbReference type="SAM" id="MobiDB-lite"/>
    </source>
</evidence>
<dbReference type="EMBL" id="JAAALK010000288">
    <property type="protein sequence ID" value="KAG8052720.1"/>
    <property type="molecule type" value="Genomic_DNA"/>
</dbReference>
<dbReference type="Proteomes" id="UP000729402">
    <property type="component" value="Unassembled WGS sequence"/>
</dbReference>
<gene>
    <name evidence="2" type="ORF">GUJ93_ZPchr0001g33039</name>
</gene>
<protein>
    <submittedName>
        <fullName evidence="2">Uncharacterized protein</fullName>
    </submittedName>
</protein>
<evidence type="ECO:0000313" key="3">
    <source>
        <dbReference type="Proteomes" id="UP000729402"/>
    </source>
</evidence>
<organism evidence="2 3">
    <name type="scientific">Zizania palustris</name>
    <name type="common">Northern wild rice</name>
    <dbReference type="NCBI Taxonomy" id="103762"/>
    <lineage>
        <taxon>Eukaryota</taxon>
        <taxon>Viridiplantae</taxon>
        <taxon>Streptophyta</taxon>
        <taxon>Embryophyta</taxon>
        <taxon>Tracheophyta</taxon>
        <taxon>Spermatophyta</taxon>
        <taxon>Magnoliopsida</taxon>
        <taxon>Liliopsida</taxon>
        <taxon>Poales</taxon>
        <taxon>Poaceae</taxon>
        <taxon>BOP clade</taxon>
        <taxon>Oryzoideae</taxon>
        <taxon>Oryzeae</taxon>
        <taxon>Zizaniinae</taxon>
        <taxon>Zizania</taxon>
    </lineage>
</organism>
<reference evidence="2" key="1">
    <citation type="journal article" date="2021" name="bioRxiv">
        <title>Whole Genome Assembly and Annotation of Northern Wild Rice, Zizania palustris L., Supports a Whole Genome Duplication in the Zizania Genus.</title>
        <authorList>
            <person name="Haas M."/>
            <person name="Kono T."/>
            <person name="Macchietto M."/>
            <person name="Millas R."/>
            <person name="McGilp L."/>
            <person name="Shao M."/>
            <person name="Duquette J."/>
            <person name="Hirsch C.N."/>
            <person name="Kimball J."/>
        </authorList>
    </citation>
    <scope>NUCLEOTIDE SEQUENCE</scope>
    <source>
        <tissue evidence="2">Fresh leaf tissue</tissue>
    </source>
</reference>
<proteinExistence type="predicted"/>
<dbReference type="AlphaFoldDB" id="A0A8J5S0L1"/>
<evidence type="ECO:0000313" key="2">
    <source>
        <dbReference type="EMBL" id="KAG8052720.1"/>
    </source>
</evidence>
<sequence length="146" mass="16389">MVNFPANPLPFLPFGVTIDDASGLESRQRNNVSIFCHVVSSHEEFAIASCNGIFHEVLASSSLYVNGDRFVWVVKHDEGEVEWVQYWVEEQHWEVSHTFNGPQSADDHPQPANDQPDNDENVAGASRNHRALFTDLLLSYASSSLF</sequence>
<accession>A0A8J5S0L1</accession>
<name>A0A8J5S0L1_ZIZPA</name>
<reference evidence="2" key="2">
    <citation type="submission" date="2021-02" db="EMBL/GenBank/DDBJ databases">
        <authorList>
            <person name="Kimball J.A."/>
            <person name="Haas M.W."/>
            <person name="Macchietto M."/>
            <person name="Kono T."/>
            <person name="Duquette J."/>
            <person name="Shao M."/>
        </authorList>
    </citation>
    <scope>NUCLEOTIDE SEQUENCE</scope>
    <source>
        <tissue evidence="2">Fresh leaf tissue</tissue>
    </source>
</reference>
<comment type="caution">
    <text evidence="2">The sequence shown here is derived from an EMBL/GenBank/DDBJ whole genome shotgun (WGS) entry which is preliminary data.</text>
</comment>